<gene>
    <name evidence="2" type="ORF">PPYR_10740</name>
</gene>
<proteinExistence type="predicted"/>
<dbReference type="GO" id="GO:0000981">
    <property type="term" value="F:DNA-binding transcription factor activity, RNA polymerase II-specific"/>
    <property type="evidence" value="ECO:0007669"/>
    <property type="project" value="TreeGrafter"/>
</dbReference>
<sequence>MEKCSHSFKMRKEEKHRVLKMRIRRTKANARERDRMHGLNAALDRHVPIQQTTTDLHSTPQKLSKIETLRLARNYIRAMLLTLEEGEPMSSQRFVKILSKELSQTTANLLSAALMGNTNRQTYYTNLYFDTPNESYYKSYVDSSNRTIEDSCAYNYSSYKTHFDTIAPAADGMHYWGDNYFTNEVVSSYQKNCIYASYGSKTLPIHY</sequence>
<organism evidence="2 3">
    <name type="scientific">Photinus pyralis</name>
    <name type="common">Common eastern firefly</name>
    <name type="synonym">Lampyris pyralis</name>
    <dbReference type="NCBI Taxonomy" id="7054"/>
    <lineage>
        <taxon>Eukaryota</taxon>
        <taxon>Metazoa</taxon>
        <taxon>Ecdysozoa</taxon>
        <taxon>Arthropoda</taxon>
        <taxon>Hexapoda</taxon>
        <taxon>Insecta</taxon>
        <taxon>Pterygota</taxon>
        <taxon>Neoptera</taxon>
        <taxon>Endopterygota</taxon>
        <taxon>Coleoptera</taxon>
        <taxon>Polyphaga</taxon>
        <taxon>Elateriformia</taxon>
        <taxon>Elateroidea</taxon>
        <taxon>Lampyridae</taxon>
        <taxon>Lampyrinae</taxon>
        <taxon>Photinus</taxon>
    </lineage>
</organism>
<dbReference type="SUPFAM" id="SSF47459">
    <property type="entry name" value="HLH, helix-loop-helix DNA-binding domain"/>
    <property type="match status" value="1"/>
</dbReference>
<dbReference type="PANTHER" id="PTHR19290:SF134">
    <property type="entry name" value="NEUROGENIC DIFFERENTIATION FACTOR 1"/>
    <property type="match status" value="1"/>
</dbReference>
<dbReference type="InParanoid" id="A0A5N4AHA7"/>
<dbReference type="InterPro" id="IPR036638">
    <property type="entry name" value="HLH_DNA-bd_sf"/>
</dbReference>
<comment type="caution">
    <text evidence="2">The sequence shown here is derived from an EMBL/GenBank/DDBJ whole genome shotgun (WGS) entry which is preliminary data.</text>
</comment>
<dbReference type="InterPro" id="IPR050359">
    <property type="entry name" value="bHLH_transcription_factors"/>
</dbReference>
<feature type="domain" description="BHLH" evidence="1">
    <location>
        <begin position="23"/>
        <end position="79"/>
    </location>
</feature>
<dbReference type="GO" id="GO:0045944">
    <property type="term" value="P:positive regulation of transcription by RNA polymerase II"/>
    <property type="evidence" value="ECO:0007669"/>
    <property type="project" value="TreeGrafter"/>
</dbReference>
<dbReference type="GO" id="GO:0046983">
    <property type="term" value="F:protein dimerization activity"/>
    <property type="evidence" value="ECO:0007669"/>
    <property type="project" value="InterPro"/>
</dbReference>
<dbReference type="PROSITE" id="PS50888">
    <property type="entry name" value="BHLH"/>
    <property type="match status" value="1"/>
</dbReference>
<dbReference type="GO" id="GO:0007423">
    <property type="term" value="P:sensory organ development"/>
    <property type="evidence" value="ECO:0007669"/>
    <property type="project" value="TreeGrafter"/>
</dbReference>
<dbReference type="GO" id="GO:0061564">
    <property type="term" value="P:axon development"/>
    <property type="evidence" value="ECO:0007669"/>
    <property type="project" value="TreeGrafter"/>
</dbReference>
<reference evidence="2 3" key="1">
    <citation type="journal article" date="2018" name="Elife">
        <title>Firefly genomes illuminate parallel origins of bioluminescence in beetles.</title>
        <authorList>
            <person name="Fallon T.R."/>
            <person name="Lower S.E."/>
            <person name="Chang C.H."/>
            <person name="Bessho-Uehara M."/>
            <person name="Martin G.J."/>
            <person name="Bewick A.J."/>
            <person name="Behringer M."/>
            <person name="Debat H.J."/>
            <person name="Wong I."/>
            <person name="Day J.C."/>
            <person name="Suvorov A."/>
            <person name="Silva C.J."/>
            <person name="Stanger-Hall K.F."/>
            <person name="Hall D.W."/>
            <person name="Schmitz R.J."/>
            <person name="Nelson D.R."/>
            <person name="Lewis S.M."/>
            <person name="Shigenobu S."/>
            <person name="Bybee S.M."/>
            <person name="Larracuente A.M."/>
            <person name="Oba Y."/>
            <person name="Weng J.K."/>
        </authorList>
    </citation>
    <scope>NUCLEOTIDE SEQUENCE [LARGE SCALE GENOMIC DNA]</scope>
    <source>
        <strain evidence="2">1611_PpyrPB1</strain>
        <tissue evidence="2">Whole body</tissue>
    </source>
</reference>
<dbReference type="AlphaFoldDB" id="A0A5N4AHA7"/>
<accession>A0A5N4AHA7</accession>
<dbReference type="SMART" id="SM00353">
    <property type="entry name" value="HLH"/>
    <property type="match status" value="1"/>
</dbReference>
<evidence type="ECO:0000259" key="1">
    <source>
        <dbReference type="PROSITE" id="PS50888"/>
    </source>
</evidence>
<dbReference type="InterPro" id="IPR011598">
    <property type="entry name" value="bHLH_dom"/>
</dbReference>
<dbReference type="Pfam" id="PF00010">
    <property type="entry name" value="HLH"/>
    <property type="match status" value="1"/>
</dbReference>
<evidence type="ECO:0000313" key="3">
    <source>
        <dbReference type="Proteomes" id="UP000327044"/>
    </source>
</evidence>
<dbReference type="GO" id="GO:0070888">
    <property type="term" value="F:E-box binding"/>
    <property type="evidence" value="ECO:0007669"/>
    <property type="project" value="TreeGrafter"/>
</dbReference>
<dbReference type="Proteomes" id="UP000327044">
    <property type="component" value="Unassembled WGS sequence"/>
</dbReference>
<dbReference type="Gene3D" id="4.10.280.10">
    <property type="entry name" value="Helix-loop-helix DNA-binding domain"/>
    <property type="match status" value="1"/>
</dbReference>
<dbReference type="GO" id="GO:0005634">
    <property type="term" value="C:nucleus"/>
    <property type="evidence" value="ECO:0007669"/>
    <property type="project" value="TreeGrafter"/>
</dbReference>
<protein>
    <recommendedName>
        <fullName evidence="1">BHLH domain-containing protein</fullName>
    </recommendedName>
</protein>
<dbReference type="EMBL" id="VVIM01000007">
    <property type="protein sequence ID" value="KAB0796679.1"/>
    <property type="molecule type" value="Genomic_DNA"/>
</dbReference>
<evidence type="ECO:0000313" key="2">
    <source>
        <dbReference type="EMBL" id="KAB0796679.1"/>
    </source>
</evidence>
<dbReference type="PANTHER" id="PTHR19290">
    <property type="entry name" value="BASIC HELIX-LOOP-HELIX PROTEIN NEUROGENIN-RELATED"/>
    <property type="match status" value="1"/>
</dbReference>
<name>A0A5N4AHA7_PHOPY</name>
<keyword evidence="3" id="KW-1185">Reference proteome</keyword>